<protein>
    <submittedName>
        <fullName evidence="1">Uncharacterized protein</fullName>
    </submittedName>
</protein>
<sequence length="129" mass="15050">MLMTTQEMIFDYLKVQGLVPEYDEDKDIRFKYQMRNFVVSNYPDDRQFLQIMMPFIFDVTAENRVAALEACNKINLSKKIVKAVVMGEGVFLMTEVLLDETPEPSVMVPRMLDMLVGAQQSFYDTLREM</sequence>
<evidence type="ECO:0000313" key="2">
    <source>
        <dbReference type="Proteomes" id="UP000318946"/>
    </source>
</evidence>
<evidence type="ECO:0000313" key="1">
    <source>
        <dbReference type="EMBL" id="BBL03176.1"/>
    </source>
</evidence>
<organism evidence="1 2">
    <name type="scientific">Alistipes communis</name>
    <dbReference type="NCBI Taxonomy" id="2585118"/>
    <lineage>
        <taxon>Bacteria</taxon>
        <taxon>Pseudomonadati</taxon>
        <taxon>Bacteroidota</taxon>
        <taxon>Bacteroidia</taxon>
        <taxon>Bacteroidales</taxon>
        <taxon>Rikenellaceae</taxon>
        <taxon>Alistipes</taxon>
    </lineage>
</organism>
<proteinExistence type="predicted"/>
<dbReference type="KEGG" id="acou:A5CBH24_04890"/>
<gene>
    <name evidence="1" type="ORF">A5CBH24_04890</name>
</gene>
<dbReference type="Pfam" id="PF10722">
    <property type="entry name" value="YbjN"/>
    <property type="match status" value="1"/>
</dbReference>
<reference evidence="2" key="1">
    <citation type="submission" date="2019-06" db="EMBL/GenBank/DDBJ databases">
        <title>Alistipes onderdonkii subsp. vulgaris subsp. nov., Alistipes dispar sp. nov. and Alistipes communis sp. nov., isolated from human faeces, and creation of Alistipes onderdonkii subsp. onderdonkii subsp. nov.</title>
        <authorList>
            <person name="Sakamoto M."/>
            <person name="Ikeyama N."/>
            <person name="Ogata Y."/>
            <person name="Suda W."/>
            <person name="Iino T."/>
            <person name="Hattori M."/>
            <person name="Ohkuma M."/>
        </authorList>
    </citation>
    <scope>NUCLEOTIDE SEQUENCE [LARGE SCALE GENOMIC DNA]</scope>
    <source>
        <strain evidence="2">5CBH24</strain>
    </source>
</reference>
<dbReference type="Proteomes" id="UP000318946">
    <property type="component" value="Chromosome"/>
</dbReference>
<name>A0A4Y1WSR6_9BACT</name>
<dbReference type="AlphaFoldDB" id="A0A4Y1WSR6"/>
<dbReference type="InterPro" id="IPR019660">
    <property type="entry name" value="Put_sensory_transdc_reg_YbjN"/>
</dbReference>
<dbReference type="EMBL" id="AP019735">
    <property type="protein sequence ID" value="BBL03176.1"/>
    <property type="molecule type" value="Genomic_DNA"/>
</dbReference>
<accession>A0A4Y1WSR6</accession>
<keyword evidence="2" id="KW-1185">Reference proteome</keyword>